<gene>
    <name evidence="2" type="ORF">DES52_111136</name>
</gene>
<dbReference type="EMBL" id="QJSX01000011">
    <property type="protein sequence ID" value="PYE52964.1"/>
    <property type="molecule type" value="Genomic_DNA"/>
</dbReference>
<protein>
    <submittedName>
        <fullName evidence="2">Alpha-beta hydrolase superfamily lysophospholipase</fullName>
    </submittedName>
</protein>
<name>A0A318SG06_9DEIO</name>
<dbReference type="InterPro" id="IPR051044">
    <property type="entry name" value="MAG_DAG_Lipase"/>
</dbReference>
<dbReference type="GO" id="GO:0016787">
    <property type="term" value="F:hydrolase activity"/>
    <property type="evidence" value="ECO:0007669"/>
    <property type="project" value="UniProtKB-KW"/>
</dbReference>
<dbReference type="Proteomes" id="UP000248326">
    <property type="component" value="Unassembled WGS sequence"/>
</dbReference>
<accession>A0A318SG06</accession>
<dbReference type="InterPro" id="IPR029058">
    <property type="entry name" value="AB_hydrolase_fold"/>
</dbReference>
<dbReference type="PRINTS" id="PR00111">
    <property type="entry name" value="ABHYDROLASE"/>
</dbReference>
<feature type="domain" description="Serine aminopeptidase S33" evidence="1">
    <location>
        <begin position="25"/>
        <end position="256"/>
    </location>
</feature>
<proteinExistence type="predicted"/>
<evidence type="ECO:0000259" key="1">
    <source>
        <dbReference type="Pfam" id="PF12146"/>
    </source>
</evidence>
<dbReference type="AlphaFoldDB" id="A0A318SG06"/>
<sequence>MSHWGVESWTFGRELKGFRKLARDERGAVLLLHGYGEHAGRYGHVVEALADAGFSVYAYDQRGHGQSSGPRALVRMADLAEDHLAAREWLRAHVKTPVFALGHSMGGLVTAMSVVRDSRGLAGVILSSPALVTGQDAPPLVRRLAPLIALVAPSFPASVIEKGVLSRQAQVQEAFDADPLCYTGKVKARTGAEMMTAGHALWSQLDRWSLPTLVIHGDADRLITVEGSRRFLREVKSADVQYWEVAGGYHELFNDEGADEAIAKVTSWLNGHVQLRA</sequence>
<reference evidence="2 3" key="1">
    <citation type="submission" date="2018-06" db="EMBL/GenBank/DDBJ databases">
        <title>Genomic Encyclopedia of Type Strains, Phase IV (KMG-IV): sequencing the most valuable type-strain genomes for metagenomic binning, comparative biology and taxonomic classification.</title>
        <authorList>
            <person name="Goeker M."/>
        </authorList>
    </citation>
    <scope>NUCLEOTIDE SEQUENCE [LARGE SCALE GENOMIC DNA]</scope>
    <source>
        <strain evidence="2 3">DSM 18048</strain>
    </source>
</reference>
<keyword evidence="2" id="KW-0378">Hydrolase</keyword>
<dbReference type="OrthoDB" id="9806902at2"/>
<dbReference type="Gene3D" id="3.40.50.1820">
    <property type="entry name" value="alpha/beta hydrolase"/>
    <property type="match status" value="1"/>
</dbReference>
<organism evidence="2 3">
    <name type="scientific">Deinococcus yavapaiensis KR-236</name>
    <dbReference type="NCBI Taxonomy" id="694435"/>
    <lineage>
        <taxon>Bacteria</taxon>
        <taxon>Thermotogati</taxon>
        <taxon>Deinococcota</taxon>
        <taxon>Deinococci</taxon>
        <taxon>Deinococcales</taxon>
        <taxon>Deinococcaceae</taxon>
        <taxon>Deinococcus</taxon>
    </lineage>
</organism>
<evidence type="ECO:0000313" key="2">
    <source>
        <dbReference type="EMBL" id="PYE52964.1"/>
    </source>
</evidence>
<comment type="caution">
    <text evidence="2">The sequence shown here is derived from an EMBL/GenBank/DDBJ whole genome shotgun (WGS) entry which is preliminary data.</text>
</comment>
<dbReference type="InterPro" id="IPR022742">
    <property type="entry name" value="Hydrolase_4"/>
</dbReference>
<dbReference type="Pfam" id="PF12146">
    <property type="entry name" value="Hydrolase_4"/>
    <property type="match status" value="1"/>
</dbReference>
<dbReference type="InterPro" id="IPR000073">
    <property type="entry name" value="AB_hydrolase_1"/>
</dbReference>
<dbReference type="SUPFAM" id="SSF53474">
    <property type="entry name" value="alpha/beta-Hydrolases"/>
    <property type="match status" value="1"/>
</dbReference>
<evidence type="ECO:0000313" key="3">
    <source>
        <dbReference type="Proteomes" id="UP000248326"/>
    </source>
</evidence>
<dbReference type="RefSeq" id="WP_110887534.1">
    <property type="nucleotide sequence ID" value="NZ_QJSX01000011.1"/>
</dbReference>
<keyword evidence="3" id="KW-1185">Reference proteome</keyword>
<dbReference type="PANTHER" id="PTHR11614">
    <property type="entry name" value="PHOSPHOLIPASE-RELATED"/>
    <property type="match status" value="1"/>
</dbReference>